<accession>A0A067S8J2</accession>
<feature type="compositionally biased region" description="Gly residues" evidence="1">
    <location>
        <begin position="182"/>
        <end position="200"/>
    </location>
</feature>
<dbReference type="PANTHER" id="PTHR38846">
    <property type="entry name" value="C3H1-TYPE DOMAIN-CONTAINING PROTEIN"/>
    <property type="match status" value="1"/>
</dbReference>
<keyword evidence="3" id="KW-1185">Reference proteome</keyword>
<sequence>MSTSTDAGPLSQYFAQYPPFTYDSNAVPTSEFYRMCDLFDWERDTPDRQDAFALFRIALTQQFNAIYGSDANNLAAWQLLCLRLGVDPMPSNIKECRRIVTGTHVNLVDLVVNSGTVRVFDSVAELSTYSRFTGKIFPREDAYAGELLRYLLRHIMDPSKDSGRGGPGREPRGGRRGRGRGGSRAGGSSRGRGNGSGRGT</sequence>
<name>A0A067S8J2_GALM3</name>
<proteinExistence type="predicted"/>
<evidence type="ECO:0000313" key="3">
    <source>
        <dbReference type="Proteomes" id="UP000027222"/>
    </source>
</evidence>
<feature type="region of interest" description="Disordered" evidence="1">
    <location>
        <begin position="158"/>
        <end position="200"/>
    </location>
</feature>
<gene>
    <name evidence="2" type="ORF">GALMADRAFT_258585</name>
</gene>
<dbReference type="HOGENOM" id="CLU_053382_2_1_1"/>
<feature type="compositionally biased region" description="Basic and acidic residues" evidence="1">
    <location>
        <begin position="158"/>
        <end position="173"/>
    </location>
</feature>
<evidence type="ECO:0000256" key="1">
    <source>
        <dbReference type="SAM" id="MobiDB-lite"/>
    </source>
</evidence>
<dbReference type="PANTHER" id="PTHR38846:SF1">
    <property type="entry name" value="C3H1-TYPE DOMAIN-CONTAINING PROTEIN"/>
    <property type="match status" value="1"/>
</dbReference>
<evidence type="ECO:0000313" key="2">
    <source>
        <dbReference type="EMBL" id="KDR67190.1"/>
    </source>
</evidence>
<reference evidence="3" key="1">
    <citation type="journal article" date="2014" name="Proc. Natl. Acad. Sci. U.S.A.">
        <title>Extensive sampling of basidiomycete genomes demonstrates inadequacy of the white-rot/brown-rot paradigm for wood decay fungi.</title>
        <authorList>
            <person name="Riley R."/>
            <person name="Salamov A.A."/>
            <person name="Brown D.W."/>
            <person name="Nagy L.G."/>
            <person name="Floudas D."/>
            <person name="Held B.W."/>
            <person name="Levasseur A."/>
            <person name="Lombard V."/>
            <person name="Morin E."/>
            <person name="Otillar R."/>
            <person name="Lindquist E.A."/>
            <person name="Sun H."/>
            <person name="LaButti K.M."/>
            <person name="Schmutz J."/>
            <person name="Jabbour D."/>
            <person name="Luo H."/>
            <person name="Baker S.E."/>
            <person name="Pisabarro A.G."/>
            <person name="Walton J.D."/>
            <person name="Blanchette R.A."/>
            <person name="Henrissat B."/>
            <person name="Martin F."/>
            <person name="Cullen D."/>
            <person name="Hibbett D.S."/>
            <person name="Grigoriev I.V."/>
        </authorList>
    </citation>
    <scope>NUCLEOTIDE SEQUENCE [LARGE SCALE GENOMIC DNA]</scope>
    <source>
        <strain evidence="3">CBS 339.88</strain>
    </source>
</reference>
<organism evidence="2 3">
    <name type="scientific">Galerina marginata (strain CBS 339.88)</name>
    <dbReference type="NCBI Taxonomy" id="685588"/>
    <lineage>
        <taxon>Eukaryota</taxon>
        <taxon>Fungi</taxon>
        <taxon>Dikarya</taxon>
        <taxon>Basidiomycota</taxon>
        <taxon>Agaricomycotina</taxon>
        <taxon>Agaricomycetes</taxon>
        <taxon>Agaricomycetidae</taxon>
        <taxon>Agaricales</taxon>
        <taxon>Agaricineae</taxon>
        <taxon>Strophariaceae</taxon>
        <taxon>Galerina</taxon>
    </lineage>
</organism>
<dbReference type="STRING" id="685588.A0A067S8J2"/>
<dbReference type="EMBL" id="KL142417">
    <property type="protein sequence ID" value="KDR67190.1"/>
    <property type="molecule type" value="Genomic_DNA"/>
</dbReference>
<dbReference type="Proteomes" id="UP000027222">
    <property type="component" value="Unassembled WGS sequence"/>
</dbReference>
<dbReference type="AlphaFoldDB" id="A0A067S8J2"/>
<protein>
    <submittedName>
        <fullName evidence="2">Uncharacterized protein</fullName>
    </submittedName>
</protein>
<dbReference type="OrthoDB" id="6105938at2759"/>